<sequence length="101" mass="12136">MYIYISYGDYAILQGNASLQNACKEYMREFLLALDERVKIESSHLVNEEQVLEYLKENMDLSIKLKEIFDYEFQDVCKLRPDIVSSWKYYKQFQDILTNNK</sequence>
<organism evidence="1 2">
    <name type="scientific">Helicobacter muridarum</name>
    <dbReference type="NCBI Taxonomy" id="216"/>
    <lineage>
        <taxon>Bacteria</taxon>
        <taxon>Pseudomonadati</taxon>
        <taxon>Campylobacterota</taxon>
        <taxon>Epsilonproteobacteria</taxon>
        <taxon>Campylobacterales</taxon>
        <taxon>Helicobacteraceae</taxon>
        <taxon>Helicobacter</taxon>
    </lineage>
</organism>
<gene>
    <name evidence="1" type="ORF">LS73_006075</name>
</gene>
<dbReference type="Pfam" id="PF11186">
    <property type="entry name" value="DUF2972"/>
    <property type="match status" value="1"/>
</dbReference>
<dbReference type="InterPro" id="IPR021353">
    <property type="entry name" value="DUF2972"/>
</dbReference>
<protein>
    <submittedName>
        <fullName evidence="1">DUF2972 domain-containing protein</fullName>
    </submittedName>
</protein>
<dbReference type="EMBL" id="JRPD02000012">
    <property type="protein sequence ID" value="TLD99999.1"/>
    <property type="molecule type" value="Genomic_DNA"/>
</dbReference>
<evidence type="ECO:0000313" key="2">
    <source>
        <dbReference type="Proteomes" id="UP000029922"/>
    </source>
</evidence>
<proteinExistence type="predicted"/>
<dbReference type="OrthoDB" id="5328055at2"/>
<dbReference type="STRING" id="216.LS73_04745"/>
<evidence type="ECO:0000313" key="1">
    <source>
        <dbReference type="EMBL" id="TLD99999.1"/>
    </source>
</evidence>
<reference evidence="1 2" key="1">
    <citation type="journal article" date="2014" name="Genome Announc.">
        <title>Draft genome sequences of eight enterohepatic helicobacter species isolated from both laboratory and wild rodents.</title>
        <authorList>
            <person name="Sheh A."/>
            <person name="Shen Z."/>
            <person name="Fox J.G."/>
        </authorList>
    </citation>
    <scope>NUCLEOTIDE SEQUENCE [LARGE SCALE GENOMIC DNA]</scope>
    <source>
        <strain evidence="1 2">ST1</strain>
    </source>
</reference>
<name>A0A4U8TI84_9HELI</name>
<comment type="caution">
    <text evidence="1">The sequence shown here is derived from an EMBL/GenBank/DDBJ whole genome shotgun (WGS) entry which is preliminary data.</text>
</comment>
<accession>A0A4U8TI84</accession>
<dbReference type="AlphaFoldDB" id="A0A4U8TI84"/>
<dbReference type="Proteomes" id="UP000029922">
    <property type="component" value="Unassembled WGS sequence"/>
</dbReference>